<keyword evidence="1" id="KW-0812">Transmembrane</keyword>
<dbReference type="Proteomes" id="UP000663069">
    <property type="component" value="Chromosome"/>
</dbReference>
<dbReference type="EMBL" id="CP063056">
    <property type="protein sequence ID" value="QPB43053.1"/>
    <property type="molecule type" value="Genomic_DNA"/>
</dbReference>
<feature type="transmembrane region" description="Helical" evidence="1">
    <location>
        <begin position="84"/>
        <end position="104"/>
    </location>
</feature>
<reference evidence="2 3" key="1">
    <citation type="submission" date="2020-10" db="EMBL/GenBank/DDBJ databases">
        <title>Genome Sequencing of Rodentibacter spp. strain DSM111151.</title>
        <authorList>
            <person name="Benga L."/>
            <person name="Lautwein T."/>
        </authorList>
    </citation>
    <scope>NUCLEOTIDE SEQUENCE [LARGE SCALE GENOMIC DNA]</scope>
    <source>
        <strain evidence="2 3">DSM 111151</strain>
    </source>
</reference>
<proteinExistence type="predicted"/>
<keyword evidence="1" id="KW-1133">Transmembrane helix</keyword>
<protein>
    <submittedName>
        <fullName evidence="2">Uncharacterized protein</fullName>
    </submittedName>
</protein>
<organism evidence="2 3">
    <name type="scientific">Rodentibacter haemolyticus</name>
    <dbReference type="NCBI Taxonomy" id="2778911"/>
    <lineage>
        <taxon>Bacteria</taxon>
        <taxon>Pseudomonadati</taxon>
        <taxon>Pseudomonadota</taxon>
        <taxon>Gammaproteobacteria</taxon>
        <taxon>Pasteurellales</taxon>
        <taxon>Pasteurellaceae</taxon>
        <taxon>Rodentibacter</taxon>
    </lineage>
</organism>
<keyword evidence="1" id="KW-0472">Membrane</keyword>
<accession>A0ABX6V0B6</accession>
<sequence length="107" mass="12186">MNKRKQKQMRRLLAAKRTEKCGQNSLQIEMKKLRANVWDLAVQSQETANRLKSQGETLRLCNRFFVKEIANLENRITTDRIGDVLLAIIGGMIGGAIAMVTWILCLI</sequence>
<gene>
    <name evidence="2" type="ORF">IHV77_02745</name>
</gene>
<evidence type="ECO:0000313" key="3">
    <source>
        <dbReference type="Proteomes" id="UP000663069"/>
    </source>
</evidence>
<evidence type="ECO:0000313" key="2">
    <source>
        <dbReference type="EMBL" id="QPB43053.1"/>
    </source>
</evidence>
<keyword evidence="3" id="KW-1185">Reference proteome</keyword>
<evidence type="ECO:0000256" key="1">
    <source>
        <dbReference type="SAM" id="Phobius"/>
    </source>
</evidence>
<dbReference type="RefSeq" id="WP_194812630.1">
    <property type="nucleotide sequence ID" value="NZ_CP063056.1"/>
</dbReference>
<name>A0ABX6V0B6_9PAST</name>